<dbReference type="Proteomes" id="UP001058120">
    <property type="component" value="Chromosome"/>
</dbReference>
<feature type="signal peptide" evidence="1">
    <location>
        <begin position="1"/>
        <end position="23"/>
    </location>
</feature>
<proteinExistence type="predicted"/>
<accession>A0ABY5Y248</accession>
<evidence type="ECO:0000256" key="1">
    <source>
        <dbReference type="SAM" id="SignalP"/>
    </source>
</evidence>
<gene>
    <name evidence="3" type="ORF">JBF11_02100</name>
</gene>
<dbReference type="PROSITE" id="PS51257">
    <property type="entry name" value="PROKAR_LIPOPROTEIN"/>
    <property type="match status" value="1"/>
</dbReference>
<evidence type="ECO:0000313" key="3">
    <source>
        <dbReference type="EMBL" id="UWX06131.1"/>
    </source>
</evidence>
<dbReference type="Pfam" id="PF05433">
    <property type="entry name" value="Rick_17kDa_Anti"/>
    <property type="match status" value="1"/>
</dbReference>
<dbReference type="InterPro" id="IPR008816">
    <property type="entry name" value="Gly_zipper_2TM_dom"/>
</dbReference>
<dbReference type="EMBL" id="CP065938">
    <property type="protein sequence ID" value="UWX06131.1"/>
    <property type="molecule type" value="Genomic_DNA"/>
</dbReference>
<feature type="domain" description="Glycine zipper 2TM" evidence="2">
    <location>
        <begin position="58"/>
        <end position="99"/>
    </location>
</feature>
<evidence type="ECO:0000313" key="4">
    <source>
        <dbReference type="Proteomes" id="UP001058120"/>
    </source>
</evidence>
<keyword evidence="4" id="KW-1185">Reference proteome</keyword>
<name>A0ABY5Y248_9BACT</name>
<keyword evidence="1" id="KW-0732">Signal</keyword>
<evidence type="ECO:0000259" key="2">
    <source>
        <dbReference type="Pfam" id="PF05433"/>
    </source>
</evidence>
<feature type="chain" id="PRO_5045386360" evidence="1">
    <location>
        <begin position="24"/>
        <end position="149"/>
    </location>
</feature>
<organism evidence="3 4">
    <name type="scientific">Taurinivorans muris</name>
    <dbReference type="NCBI Taxonomy" id="2787751"/>
    <lineage>
        <taxon>Bacteria</taxon>
        <taxon>Pseudomonadati</taxon>
        <taxon>Thermodesulfobacteriota</taxon>
        <taxon>Desulfovibrionia</taxon>
        <taxon>Desulfovibrionales</taxon>
        <taxon>Desulfovibrionaceae</taxon>
        <taxon>Taurinivorans</taxon>
    </lineage>
</organism>
<dbReference type="RefSeq" id="WP_334315731.1">
    <property type="nucleotide sequence ID" value="NZ_CP065938.1"/>
</dbReference>
<sequence length="149" mass="15418">MQTKFAILTMFLAVLLFSACTTANQRGRVGQSQAYHVYYGKITSIHEVDLDNSTEQTLGSVIGGATGAVLGNAIGSGSGRTIATVIGGAAGLLAGAYTGKQINGKALEIIIETDQGQTLSVVESPSSELVVGQKVKVMLGNNFSRVEPI</sequence>
<reference evidence="3" key="1">
    <citation type="submission" date="2020-12" db="EMBL/GenBank/DDBJ databases">
        <title>Taurinivorans muris gen. nov., sp. nov., fundamental and realized metabolic niche of a ubiquitous sulfidogenic bacterium in the murine intestine.</title>
        <authorList>
            <person name="Ye H."/>
            <person name="Hanson B.T."/>
            <person name="Loy A."/>
        </authorList>
    </citation>
    <scope>NUCLEOTIDE SEQUENCE</scope>
    <source>
        <strain evidence="3">LT0009</strain>
    </source>
</reference>
<protein>
    <submittedName>
        <fullName evidence="3">Glycine zipper 2TM domain-containing protein</fullName>
    </submittedName>
</protein>